<proteinExistence type="predicted"/>
<comment type="caution">
    <text evidence="1">The sequence shown here is derived from an EMBL/GenBank/DDBJ whole genome shotgun (WGS) entry which is preliminary data.</text>
</comment>
<accession>A0A9X2EBR4</accession>
<sequence>MHPLDQVFGLIDQYAPGKRLWVERVAAEFDRKRGYGQLRPGDQQYLREFRLHCEDLEFDRQERELQAYRIDADLAEGFAEDRRDYHLLGVFAGRVLDDRFGKIRPR</sequence>
<evidence type="ECO:0000313" key="1">
    <source>
        <dbReference type="EMBL" id="MCM6776268.1"/>
    </source>
</evidence>
<name>A0A9X2EBR4_9NOCA</name>
<protein>
    <submittedName>
        <fullName evidence="1">Uncharacterized protein</fullName>
    </submittedName>
</protein>
<dbReference type="RefSeq" id="WP_251914567.1">
    <property type="nucleotide sequence ID" value="NZ_JAMRXG010000009.1"/>
</dbReference>
<evidence type="ECO:0000313" key="2">
    <source>
        <dbReference type="Proteomes" id="UP001139157"/>
    </source>
</evidence>
<dbReference type="Proteomes" id="UP001139157">
    <property type="component" value="Unassembled WGS sequence"/>
</dbReference>
<keyword evidence="2" id="KW-1185">Reference proteome</keyword>
<dbReference type="EMBL" id="JAMRXG010000009">
    <property type="protein sequence ID" value="MCM6776268.1"/>
    <property type="molecule type" value="Genomic_DNA"/>
</dbReference>
<gene>
    <name evidence="1" type="ORF">NDR86_22540</name>
</gene>
<dbReference type="AlphaFoldDB" id="A0A9X2EBR4"/>
<organism evidence="1 2">
    <name type="scientific">Nocardia pulmonis</name>
    <dbReference type="NCBI Taxonomy" id="2951408"/>
    <lineage>
        <taxon>Bacteria</taxon>
        <taxon>Bacillati</taxon>
        <taxon>Actinomycetota</taxon>
        <taxon>Actinomycetes</taxon>
        <taxon>Mycobacteriales</taxon>
        <taxon>Nocardiaceae</taxon>
        <taxon>Nocardia</taxon>
    </lineage>
</organism>
<reference evidence="1" key="1">
    <citation type="submission" date="2022-06" db="EMBL/GenBank/DDBJ databases">
        <title>Novel species in genus nocardia.</title>
        <authorList>
            <person name="Li F."/>
        </authorList>
    </citation>
    <scope>NUCLEOTIDE SEQUENCE</scope>
    <source>
        <strain evidence="1">CDC141</strain>
    </source>
</reference>